<dbReference type="InterPro" id="IPR002104">
    <property type="entry name" value="Integrase_catalytic"/>
</dbReference>
<dbReference type="GO" id="GO:0003677">
    <property type="term" value="F:DNA binding"/>
    <property type="evidence" value="ECO:0007669"/>
    <property type="project" value="InterPro"/>
</dbReference>
<name>A0A2P2D734_9LEPT</name>
<reference evidence="3 4" key="1">
    <citation type="submission" date="2018-02" db="EMBL/GenBank/DDBJ databases">
        <title>Novel Leptospira species isolated from soil and water in Japan.</title>
        <authorList>
            <person name="Nakao R."/>
            <person name="Masuzawa T."/>
        </authorList>
    </citation>
    <scope>NUCLEOTIDE SEQUENCE [LARGE SCALE GENOMIC DNA]</scope>
    <source>
        <strain evidence="3 4">E8</strain>
    </source>
</reference>
<feature type="domain" description="Tyr recombinase" evidence="2">
    <location>
        <begin position="1"/>
        <end position="138"/>
    </location>
</feature>
<keyword evidence="1" id="KW-0233">DNA recombination</keyword>
<protein>
    <submittedName>
        <fullName evidence="3">Site-specific recombinase, phage integrase family</fullName>
    </submittedName>
</protein>
<sequence>MSELVKLRGDDLDWERKSIRIRQGKGQKDRFTLLPNSCKNELLDVLHKQGMRSWIFRGQIPEKNLSVRSAEKIFTQARIKAGITKDVSIHDLRHAFAIHLLESGTSIKLIQRLLGHVSVKTTEIYARIVDPMVSKIKSPLDEL</sequence>
<accession>A0A2P2D734</accession>
<dbReference type="SUPFAM" id="SSF56349">
    <property type="entry name" value="DNA breaking-rejoining enzymes"/>
    <property type="match status" value="1"/>
</dbReference>
<dbReference type="EMBL" id="BFAY01000012">
    <property type="protein sequence ID" value="GBF40361.1"/>
    <property type="molecule type" value="Genomic_DNA"/>
</dbReference>
<dbReference type="InterPro" id="IPR050090">
    <property type="entry name" value="Tyrosine_recombinase_XerCD"/>
</dbReference>
<dbReference type="InterPro" id="IPR013762">
    <property type="entry name" value="Integrase-like_cat_sf"/>
</dbReference>
<dbReference type="GO" id="GO:0006310">
    <property type="term" value="P:DNA recombination"/>
    <property type="evidence" value="ECO:0007669"/>
    <property type="project" value="UniProtKB-KW"/>
</dbReference>
<dbReference type="AlphaFoldDB" id="A0A2P2D734"/>
<evidence type="ECO:0000256" key="1">
    <source>
        <dbReference type="ARBA" id="ARBA00023172"/>
    </source>
</evidence>
<evidence type="ECO:0000313" key="3">
    <source>
        <dbReference type="EMBL" id="GBF40361.1"/>
    </source>
</evidence>
<dbReference type="PROSITE" id="PS51898">
    <property type="entry name" value="TYR_RECOMBINASE"/>
    <property type="match status" value="1"/>
</dbReference>
<proteinExistence type="predicted"/>
<dbReference type="PANTHER" id="PTHR30349:SF64">
    <property type="entry name" value="PROPHAGE INTEGRASE INTD-RELATED"/>
    <property type="match status" value="1"/>
</dbReference>
<gene>
    <name evidence="3" type="ORF">LPTSP1_33790</name>
</gene>
<dbReference type="GO" id="GO:0015074">
    <property type="term" value="P:DNA integration"/>
    <property type="evidence" value="ECO:0007669"/>
    <property type="project" value="InterPro"/>
</dbReference>
<dbReference type="Pfam" id="PF00589">
    <property type="entry name" value="Phage_integrase"/>
    <property type="match status" value="1"/>
</dbReference>
<dbReference type="Gene3D" id="1.10.443.10">
    <property type="entry name" value="Intergrase catalytic core"/>
    <property type="match status" value="1"/>
</dbReference>
<dbReference type="Proteomes" id="UP000245076">
    <property type="component" value="Unassembled WGS sequence"/>
</dbReference>
<evidence type="ECO:0000259" key="2">
    <source>
        <dbReference type="PROSITE" id="PS51898"/>
    </source>
</evidence>
<organism evidence="3 4">
    <name type="scientific">Leptospira johnsonii</name>
    <dbReference type="NCBI Taxonomy" id="1917820"/>
    <lineage>
        <taxon>Bacteria</taxon>
        <taxon>Pseudomonadati</taxon>
        <taxon>Spirochaetota</taxon>
        <taxon>Spirochaetia</taxon>
        <taxon>Leptospirales</taxon>
        <taxon>Leptospiraceae</taxon>
        <taxon>Leptospira</taxon>
    </lineage>
</organism>
<dbReference type="InterPro" id="IPR011010">
    <property type="entry name" value="DNA_brk_join_enz"/>
</dbReference>
<dbReference type="PANTHER" id="PTHR30349">
    <property type="entry name" value="PHAGE INTEGRASE-RELATED"/>
    <property type="match status" value="1"/>
</dbReference>
<comment type="caution">
    <text evidence="3">The sequence shown here is derived from an EMBL/GenBank/DDBJ whole genome shotgun (WGS) entry which is preliminary data.</text>
</comment>
<keyword evidence="4" id="KW-1185">Reference proteome</keyword>
<evidence type="ECO:0000313" key="4">
    <source>
        <dbReference type="Proteomes" id="UP000245076"/>
    </source>
</evidence>